<dbReference type="PANTHER" id="PTHR14202:SF0">
    <property type="entry name" value="RNA-BINDING PROTEIN RO60"/>
    <property type="match status" value="1"/>
</dbReference>
<dbReference type="InterPro" id="IPR036465">
    <property type="entry name" value="vWFA_dom_sf"/>
</dbReference>
<dbReference type="PROSITE" id="PS50988">
    <property type="entry name" value="TROVE"/>
    <property type="match status" value="1"/>
</dbReference>
<comment type="subcellular location">
    <subcellularLocation>
        <location evidence="1">Cytoplasm</location>
    </subcellularLocation>
</comment>
<dbReference type="GO" id="GO:0046872">
    <property type="term" value="F:metal ion binding"/>
    <property type="evidence" value="ECO:0007669"/>
    <property type="project" value="UniProtKB-KW"/>
</dbReference>
<name>A0A0D6LBI7_9BILA</name>
<feature type="domain" description="TROVE" evidence="7">
    <location>
        <begin position="28"/>
        <end position="433"/>
    </location>
</feature>
<dbReference type="SUPFAM" id="SSF53300">
    <property type="entry name" value="vWA-like"/>
    <property type="match status" value="1"/>
</dbReference>
<evidence type="ECO:0000256" key="2">
    <source>
        <dbReference type="ARBA" id="ARBA00007814"/>
    </source>
</evidence>
<comment type="similarity">
    <text evidence="2">Belongs to the Ro 60 kDa family.</text>
</comment>
<evidence type="ECO:0000256" key="4">
    <source>
        <dbReference type="ARBA" id="ARBA00022723"/>
    </source>
</evidence>
<reference evidence="8 9" key="1">
    <citation type="submission" date="2013-05" db="EMBL/GenBank/DDBJ databases">
        <title>Draft genome of the parasitic nematode Anyclostoma ceylanicum.</title>
        <authorList>
            <person name="Mitreva M."/>
        </authorList>
    </citation>
    <scope>NUCLEOTIDE SEQUENCE [LARGE SCALE GENOMIC DNA]</scope>
</reference>
<dbReference type="AlphaFoldDB" id="A0A0D6LBI7"/>
<dbReference type="EMBL" id="KE125755">
    <property type="protein sequence ID" value="EPB67181.1"/>
    <property type="molecule type" value="Genomic_DNA"/>
</dbReference>
<evidence type="ECO:0000313" key="9">
    <source>
        <dbReference type="Proteomes" id="UP000054495"/>
    </source>
</evidence>
<keyword evidence="3" id="KW-0963">Cytoplasm</keyword>
<evidence type="ECO:0000256" key="5">
    <source>
        <dbReference type="ARBA" id="ARBA00022884"/>
    </source>
</evidence>
<keyword evidence="5" id="KW-0694">RNA-binding</keyword>
<dbReference type="InterPro" id="IPR056800">
    <property type="entry name" value="vWA_Ro60"/>
</dbReference>
<accession>A0A0D6LBI7</accession>
<dbReference type="InterPro" id="IPR037214">
    <property type="entry name" value="TROVE_dom_sf"/>
</dbReference>
<keyword evidence="9" id="KW-1185">Reference proteome</keyword>
<dbReference type="GO" id="GO:1990904">
    <property type="term" value="C:ribonucleoprotein complex"/>
    <property type="evidence" value="ECO:0007669"/>
    <property type="project" value="UniProtKB-KW"/>
</dbReference>
<protein>
    <submittedName>
        <fullName evidence="8">TROVE domain protein</fullName>
    </submittedName>
</protein>
<proteinExistence type="inferred from homology"/>
<keyword evidence="4" id="KW-0479">Metal-binding</keyword>
<dbReference type="Gene3D" id="3.40.50.410">
    <property type="entry name" value="von Willebrand factor, type A domain"/>
    <property type="match status" value="2"/>
</dbReference>
<evidence type="ECO:0000256" key="3">
    <source>
        <dbReference type="ARBA" id="ARBA00022490"/>
    </source>
</evidence>
<sequence length="628" mass="71158">MRCEDQFRNITISEDLPRQMIKTKPDEVRNTAGGFVFPVSYETRICRFIILGTSGGTYYSSEKELTMDNVRALIDIIEKGRGSLILKEIYEISLAGRNPKQEPLLMALALCARYNVCDNAAKMRQAEKASEDLVAAKHKYLNELHKSALGIVSDVCRIPTHLFAFVKYCEMVSQSTQPEDSKKSTGWGRLMRQTIQNWYASKTPEQLALHLTKYPQRGGWSHRDLFRLAHPTLKEKTTEDSILEYEQLYHCAVKGELKTRKRNLLKDEADIDQPATKYSAVQMDVELESRALNLVDAVLALKYEKDKEKIVEAIKAHNLVREHIPTEVLNSVPVWQALLPKMPMTAMIRNLGKMQSIGAVTPEHRDNIIAKLTNEDELKRARIHPIQVLLAKTVYQSGHGDKGKLKWNVDKKIDKALEDAFYKSFVNVPPTNKRFCFAFDVSGSMCTKISGTMLSCRTASAALSLVSLKNEKNVECVGFSEKLVELPFRGNWTISKIEEYMNGMKFGATDCALPMLWAKKKNKKFDVFVVYTDCETWVHPYGALREYRKASGITDAKLVVMGMTSTGFSIADPEDAGMMDIVGPPDFACYIKSSTCRQKKPQEQQAIEHAFHRLPSYMFGITTLNCRK</sequence>
<organism evidence="8 9">
    <name type="scientific">Ancylostoma ceylanicum</name>
    <dbReference type="NCBI Taxonomy" id="53326"/>
    <lineage>
        <taxon>Eukaryota</taxon>
        <taxon>Metazoa</taxon>
        <taxon>Ecdysozoa</taxon>
        <taxon>Nematoda</taxon>
        <taxon>Chromadorea</taxon>
        <taxon>Rhabditida</taxon>
        <taxon>Rhabditina</taxon>
        <taxon>Rhabditomorpha</taxon>
        <taxon>Strongyloidea</taxon>
        <taxon>Ancylostomatidae</taxon>
        <taxon>Ancylostomatinae</taxon>
        <taxon>Ancylostoma</taxon>
    </lineage>
</organism>
<dbReference type="Proteomes" id="UP000054495">
    <property type="component" value="Unassembled WGS sequence"/>
</dbReference>
<evidence type="ECO:0000259" key="7">
    <source>
        <dbReference type="PROSITE" id="PS50988"/>
    </source>
</evidence>
<dbReference type="GO" id="GO:0005737">
    <property type="term" value="C:cytoplasm"/>
    <property type="evidence" value="ECO:0007669"/>
    <property type="project" value="UniProtKB-SubCell"/>
</dbReference>
<dbReference type="FunFam" id="3.40.50.410:FF:000127">
    <property type="entry name" value="60 kDa SS-A/Ro ribonucleoprotein homolog"/>
    <property type="match status" value="1"/>
</dbReference>
<dbReference type="GO" id="GO:0003723">
    <property type="term" value="F:RNA binding"/>
    <property type="evidence" value="ECO:0007669"/>
    <property type="project" value="UniProtKB-KW"/>
</dbReference>
<evidence type="ECO:0000256" key="1">
    <source>
        <dbReference type="ARBA" id="ARBA00004496"/>
    </source>
</evidence>
<dbReference type="PANTHER" id="PTHR14202">
    <property type="entry name" value="60 KDA RIBONUCLEOPROTEIN SSA/RO"/>
    <property type="match status" value="1"/>
</dbReference>
<dbReference type="Pfam" id="PF05731">
    <property type="entry name" value="TROVE"/>
    <property type="match status" value="2"/>
</dbReference>
<dbReference type="Pfam" id="PF25045">
    <property type="entry name" value="vWA_Ro60"/>
    <property type="match status" value="1"/>
</dbReference>
<keyword evidence="6" id="KW-0687">Ribonucleoprotein</keyword>
<gene>
    <name evidence="8" type="ORF">ANCCEY_13735</name>
</gene>
<dbReference type="SUPFAM" id="SSF140864">
    <property type="entry name" value="TROVE domain-like"/>
    <property type="match status" value="1"/>
</dbReference>
<dbReference type="InterPro" id="IPR008858">
    <property type="entry name" value="TROVE_dom"/>
</dbReference>
<dbReference type="InterPro" id="IPR040322">
    <property type="entry name" value="TROVE2"/>
</dbReference>
<evidence type="ECO:0000256" key="6">
    <source>
        <dbReference type="ARBA" id="ARBA00023274"/>
    </source>
</evidence>
<evidence type="ECO:0000313" key="8">
    <source>
        <dbReference type="EMBL" id="EPB67181.1"/>
    </source>
</evidence>